<dbReference type="Proteomes" id="UP000274756">
    <property type="component" value="Unassembled WGS sequence"/>
</dbReference>
<dbReference type="Gene3D" id="3.90.70.10">
    <property type="entry name" value="Cysteine proteinases"/>
    <property type="match status" value="1"/>
</dbReference>
<proteinExistence type="predicted"/>
<evidence type="ECO:0000256" key="1">
    <source>
        <dbReference type="ARBA" id="ARBA00000707"/>
    </source>
</evidence>
<dbReference type="EC" id="3.4.19.12" evidence="2"/>
<dbReference type="AlphaFoldDB" id="A0A3P7Q5H9"/>
<dbReference type="PROSITE" id="PS50235">
    <property type="entry name" value="USP_3"/>
    <property type="match status" value="1"/>
</dbReference>
<dbReference type="GO" id="GO:0016579">
    <property type="term" value="P:protein deubiquitination"/>
    <property type="evidence" value="ECO:0007669"/>
    <property type="project" value="InterPro"/>
</dbReference>
<feature type="domain" description="USP" evidence="3">
    <location>
        <begin position="1"/>
        <end position="133"/>
    </location>
</feature>
<accession>A0A3P7Q5H9</accession>
<dbReference type="InterPro" id="IPR050185">
    <property type="entry name" value="Ub_carboxyl-term_hydrolase"/>
</dbReference>
<dbReference type="GO" id="GO:0004843">
    <property type="term" value="F:cysteine-type deubiquitinase activity"/>
    <property type="evidence" value="ECO:0007669"/>
    <property type="project" value="UniProtKB-EC"/>
</dbReference>
<dbReference type="InterPro" id="IPR038765">
    <property type="entry name" value="Papain-like_cys_pep_sf"/>
</dbReference>
<dbReference type="SUPFAM" id="SSF54001">
    <property type="entry name" value="Cysteine proteinases"/>
    <property type="match status" value="1"/>
</dbReference>
<evidence type="ECO:0000313" key="4">
    <source>
        <dbReference type="EMBL" id="VDN57498.1"/>
    </source>
</evidence>
<dbReference type="InterPro" id="IPR028889">
    <property type="entry name" value="USP"/>
</dbReference>
<dbReference type="EMBL" id="UYYG01001160">
    <property type="protein sequence ID" value="VDN57498.1"/>
    <property type="molecule type" value="Genomic_DNA"/>
</dbReference>
<dbReference type="OrthoDB" id="265776at2759"/>
<comment type="catalytic activity">
    <reaction evidence="1">
        <text>Thiol-dependent hydrolysis of ester, thioester, amide, peptide and isopeptide bonds formed by the C-terminal Gly of ubiquitin (a 76-residue protein attached to proteins as an intracellular targeting signal).</text>
        <dbReference type="EC" id="3.4.19.12"/>
    </reaction>
</comment>
<organism evidence="4 5">
    <name type="scientific">Dracunculus medinensis</name>
    <name type="common">Guinea worm</name>
    <dbReference type="NCBI Taxonomy" id="318479"/>
    <lineage>
        <taxon>Eukaryota</taxon>
        <taxon>Metazoa</taxon>
        <taxon>Ecdysozoa</taxon>
        <taxon>Nematoda</taxon>
        <taxon>Chromadorea</taxon>
        <taxon>Rhabditida</taxon>
        <taxon>Spirurina</taxon>
        <taxon>Dracunculoidea</taxon>
        <taxon>Dracunculidae</taxon>
        <taxon>Dracunculus</taxon>
    </lineage>
</organism>
<name>A0A3P7Q5H9_DRAME</name>
<gene>
    <name evidence="4" type="ORF">DME_LOCUS7471</name>
</gene>
<sequence>MQCLAAIESFAEYFVLKKYVKDLKEKNRLQQQNSHQFGTDGLITTAFANLLRSLWFNEPTDSMIRYFRSLIGHFNGDYRTSTQQDAQELLVWLLDKIHEDLNLATSRKYKDVKVSIFQAILNILKYALKKEIK</sequence>
<dbReference type="Pfam" id="PF00443">
    <property type="entry name" value="UCH"/>
    <property type="match status" value="1"/>
</dbReference>
<keyword evidence="5" id="KW-1185">Reference proteome</keyword>
<dbReference type="InterPro" id="IPR001394">
    <property type="entry name" value="Peptidase_C19_UCH"/>
</dbReference>
<evidence type="ECO:0000256" key="2">
    <source>
        <dbReference type="ARBA" id="ARBA00012759"/>
    </source>
</evidence>
<evidence type="ECO:0000259" key="3">
    <source>
        <dbReference type="PROSITE" id="PS50235"/>
    </source>
</evidence>
<dbReference type="PANTHER" id="PTHR21646:SF14">
    <property type="entry name" value="FI05488P"/>
    <property type="match status" value="1"/>
</dbReference>
<protein>
    <recommendedName>
        <fullName evidence="2">ubiquitinyl hydrolase 1</fullName>
        <ecNumber evidence="2">3.4.19.12</ecNumber>
    </recommendedName>
</protein>
<dbReference type="PANTHER" id="PTHR21646">
    <property type="entry name" value="UBIQUITIN CARBOXYL-TERMINAL HYDROLASE"/>
    <property type="match status" value="1"/>
</dbReference>
<evidence type="ECO:0000313" key="5">
    <source>
        <dbReference type="Proteomes" id="UP000274756"/>
    </source>
</evidence>
<dbReference type="STRING" id="318479.A0A3P7Q5H9"/>
<reference evidence="4 5" key="1">
    <citation type="submission" date="2018-11" db="EMBL/GenBank/DDBJ databases">
        <authorList>
            <consortium name="Pathogen Informatics"/>
        </authorList>
    </citation>
    <scope>NUCLEOTIDE SEQUENCE [LARGE SCALE GENOMIC DNA]</scope>
</reference>